<sequence>MGHIENNLIKCGVCKKLDAESPTISYPDVKNGRPCKGKKKDPVTNIKHVDPETCSRGTQPDEDEPDEPAAQGGQ</sequence>
<dbReference type="GeneID" id="30073698"/>
<keyword evidence="3" id="KW-1185">Reference proteome</keyword>
<dbReference type="KEGG" id="fvr:FVEG_16822"/>
<evidence type="ECO:0000313" key="3">
    <source>
        <dbReference type="Proteomes" id="UP000009096"/>
    </source>
</evidence>
<gene>
    <name evidence="2" type="ORF">FVEG_16822</name>
</gene>
<reference evidence="2 3" key="1">
    <citation type="journal article" date="2010" name="Nature">
        <title>Comparative genomics reveals mobile pathogenicity chromosomes in Fusarium.</title>
        <authorList>
            <person name="Ma L.J."/>
            <person name="van der Does H.C."/>
            <person name="Borkovich K.A."/>
            <person name="Coleman J.J."/>
            <person name="Daboussi M.J."/>
            <person name="Di Pietro A."/>
            <person name="Dufresne M."/>
            <person name="Freitag M."/>
            <person name="Grabherr M."/>
            <person name="Henrissat B."/>
            <person name="Houterman P.M."/>
            <person name="Kang S."/>
            <person name="Shim W.B."/>
            <person name="Woloshuk C."/>
            <person name="Xie X."/>
            <person name="Xu J.R."/>
            <person name="Antoniw J."/>
            <person name="Baker S.E."/>
            <person name="Bluhm B.H."/>
            <person name="Breakspear A."/>
            <person name="Brown D.W."/>
            <person name="Butchko R.A."/>
            <person name="Chapman S."/>
            <person name="Coulson R."/>
            <person name="Coutinho P.M."/>
            <person name="Danchin E.G."/>
            <person name="Diener A."/>
            <person name="Gale L.R."/>
            <person name="Gardiner D.M."/>
            <person name="Goff S."/>
            <person name="Hammond-Kosack K.E."/>
            <person name="Hilburn K."/>
            <person name="Hua-Van A."/>
            <person name="Jonkers W."/>
            <person name="Kazan K."/>
            <person name="Kodira C.D."/>
            <person name="Koehrsen M."/>
            <person name="Kumar L."/>
            <person name="Lee Y.H."/>
            <person name="Li L."/>
            <person name="Manners J.M."/>
            <person name="Miranda-Saavedra D."/>
            <person name="Mukherjee M."/>
            <person name="Park G."/>
            <person name="Park J."/>
            <person name="Park S.Y."/>
            <person name="Proctor R.H."/>
            <person name="Regev A."/>
            <person name="Ruiz-Roldan M.C."/>
            <person name="Sain D."/>
            <person name="Sakthikumar S."/>
            <person name="Sykes S."/>
            <person name="Schwartz D.C."/>
            <person name="Turgeon B.G."/>
            <person name="Wapinski I."/>
            <person name="Yoder O."/>
            <person name="Young S."/>
            <person name="Zeng Q."/>
            <person name="Zhou S."/>
            <person name="Galagan J."/>
            <person name="Cuomo C.A."/>
            <person name="Kistler H.C."/>
            <person name="Rep M."/>
        </authorList>
    </citation>
    <scope>NUCLEOTIDE SEQUENCE [LARGE SCALE GENOMIC DNA]</scope>
    <source>
        <strain evidence="3">M3125 / FGSC 7600</strain>
    </source>
</reference>
<accession>W7MKI2</accession>
<evidence type="ECO:0000256" key="1">
    <source>
        <dbReference type="SAM" id="MobiDB-lite"/>
    </source>
</evidence>
<dbReference type="RefSeq" id="XP_018757802.1">
    <property type="nucleotide sequence ID" value="XM_018906061.1"/>
</dbReference>
<feature type="region of interest" description="Disordered" evidence="1">
    <location>
        <begin position="22"/>
        <end position="74"/>
    </location>
</feature>
<protein>
    <submittedName>
        <fullName evidence="2">Uncharacterized protein</fullName>
    </submittedName>
</protein>
<dbReference type="AlphaFoldDB" id="W7MKI2"/>
<evidence type="ECO:0000313" key="2">
    <source>
        <dbReference type="EMBL" id="EWG51611.1"/>
    </source>
</evidence>
<dbReference type="VEuPathDB" id="FungiDB:FVEG_16822"/>
<dbReference type="EMBL" id="CM000588">
    <property type="protein sequence ID" value="EWG51611.1"/>
    <property type="molecule type" value="Genomic_DNA"/>
</dbReference>
<name>W7MKI2_GIBM7</name>
<dbReference type="Proteomes" id="UP000009096">
    <property type="component" value="Chromosome 11"/>
</dbReference>
<proteinExistence type="predicted"/>
<organism evidence="2 3">
    <name type="scientific">Gibberella moniliformis (strain M3125 / FGSC 7600)</name>
    <name type="common">Maize ear and stalk rot fungus</name>
    <name type="synonym">Fusarium verticillioides</name>
    <dbReference type="NCBI Taxonomy" id="334819"/>
    <lineage>
        <taxon>Eukaryota</taxon>
        <taxon>Fungi</taxon>
        <taxon>Dikarya</taxon>
        <taxon>Ascomycota</taxon>
        <taxon>Pezizomycotina</taxon>
        <taxon>Sordariomycetes</taxon>
        <taxon>Hypocreomycetidae</taxon>
        <taxon>Hypocreales</taxon>
        <taxon>Nectriaceae</taxon>
        <taxon>Fusarium</taxon>
        <taxon>Fusarium fujikuroi species complex</taxon>
    </lineage>
</organism>
<dbReference type="EMBL" id="DS022256">
    <property type="protein sequence ID" value="EWG51611.1"/>
    <property type="molecule type" value="Genomic_DNA"/>
</dbReference>